<organism evidence="1">
    <name type="scientific">Anguilla anguilla</name>
    <name type="common">European freshwater eel</name>
    <name type="synonym">Muraena anguilla</name>
    <dbReference type="NCBI Taxonomy" id="7936"/>
    <lineage>
        <taxon>Eukaryota</taxon>
        <taxon>Metazoa</taxon>
        <taxon>Chordata</taxon>
        <taxon>Craniata</taxon>
        <taxon>Vertebrata</taxon>
        <taxon>Euteleostomi</taxon>
        <taxon>Actinopterygii</taxon>
        <taxon>Neopterygii</taxon>
        <taxon>Teleostei</taxon>
        <taxon>Anguilliformes</taxon>
        <taxon>Anguillidae</taxon>
        <taxon>Anguilla</taxon>
    </lineage>
</organism>
<dbReference type="AlphaFoldDB" id="A0A0E9UB76"/>
<sequence>MCVYAVSSITLGTKSYLFLIFLCTPQFLDL</sequence>
<reference evidence="1" key="2">
    <citation type="journal article" date="2015" name="Fish Shellfish Immunol.">
        <title>Early steps in the European eel (Anguilla anguilla)-Vibrio vulnificus interaction in the gills: Role of the RtxA13 toxin.</title>
        <authorList>
            <person name="Callol A."/>
            <person name="Pajuelo D."/>
            <person name="Ebbesson L."/>
            <person name="Teles M."/>
            <person name="MacKenzie S."/>
            <person name="Amaro C."/>
        </authorList>
    </citation>
    <scope>NUCLEOTIDE SEQUENCE</scope>
</reference>
<reference evidence="1" key="1">
    <citation type="submission" date="2014-11" db="EMBL/GenBank/DDBJ databases">
        <authorList>
            <person name="Amaro Gonzalez C."/>
        </authorList>
    </citation>
    <scope>NUCLEOTIDE SEQUENCE</scope>
</reference>
<accession>A0A0E9UB76</accession>
<proteinExistence type="predicted"/>
<protein>
    <submittedName>
        <fullName evidence="1">Uncharacterized protein</fullName>
    </submittedName>
</protein>
<evidence type="ECO:0000313" key="1">
    <source>
        <dbReference type="EMBL" id="JAH62440.1"/>
    </source>
</evidence>
<dbReference type="EMBL" id="GBXM01046137">
    <property type="protein sequence ID" value="JAH62440.1"/>
    <property type="molecule type" value="Transcribed_RNA"/>
</dbReference>
<name>A0A0E9UB76_ANGAN</name>